<evidence type="ECO:0000313" key="2">
    <source>
        <dbReference type="Proteomes" id="UP001156670"/>
    </source>
</evidence>
<dbReference type="RefSeq" id="WP_284318873.1">
    <property type="nucleotide sequence ID" value="NZ_BSOB01000001.1"/>
</dbReference>
<evidence type="ECO:0000313" key="1">
    <source>
        <dbReference type="EMBL" id="GLQ91095.1"/>
    </source>
</evidence>
<sequence length="188" mass="21439">MAMKFNPVSIEELSNACMPDKALPGIYYRQGKDIVLVALNVAEQQDGLSPIYLCFSGEHVEHRRSIPNTLLIPLNQLEPRFHIEGSAEQVKFTAGVAIDYYQQPALVLVDDQPHILLKDFPDEPHGDPRFHKYRLMLNLTTRQVVRLSPGKTLVVFDHVVMSGYLLRHDKEESEKMAVLKLRPDDRGH</sequence>
<protein>
    <submittedName>
        <fullName evidence="1">Uncharacterized protein</fullName>
    </submittedName>
</protein>
<name>A0ABQ5XKS6_9GAMM</name>
<comment type="caution">
    <text evidence="1">The sequence shown here is derived from an EMBL/GenBank/DDBJ whole genome shotgun (WGS) entry which is preliminary data.</text>
</comment>
<reference evidence="2" key="1">
    <citation type="journal article" date="2019" name="Int. J. Syst. Evol. Microbiol.">
        <title>The Global Catalogue of Microorganisms (GCM) 10K type strain sequencing project: providing services to taxonomists for standard genome sequencing and annotation.</title>
        <authorList>
            <consortium name="The Broad Institute Genomics Platform"/>
            <consortium name="The Broad Institute Genome Sequencing Center for Infectious Disease"/>
            <person name="Wu L."/>
            <person name="Ma J."/>
        </authorList>
    </citation>
    <scope>NUCLEOTIDE SEQUENCE [LARGE SCALE GENOMIC DNA]</scope>
    <source>
        <strain evidence="2">NBRC 111980</strain>
    </source>
</reference>
<accession>A0ABQ5XKS6</accession>
<gene>
    <name evidence="1" type="ORF">GCM10007901_00450</name>
</gene>
<organism evidence="1 2">
    <name type="scientific">Dyella acidisoli</name>
    <dbReference type="NCBI Taxonomy" id="1867834"/>
    <lineage>
        <taxon>Bacteria</taxon>
        <taxon>Pseudomonadati</taxon>
        <taxon>Pseudomonadota</taxon>
        <taxon>Gammaproteobacteria</taxon>
        <taxon>Lysobacterales</taxon>
        <taxon>Rhodanobacteraceae</taxon>
        <taxon>Dyella</taxon>
    </lineage>
</organism>
<keyword evidence="2" id="KW-1185">Reference proteome</keyword>
<dbReference type="Proteomes" id="UP001156670">
    <property type="component" value="Unassembled WGS sequence"/>
</dbReference>
<dbReference type="EMBL" id="BSOB01000001">
    <property type="protein sequence ID" value="GLQ91095.1"/>
    <property type="molecule type" value="Genomic_DNA"/>
</dbReference>
<proteinExistence type="predicted"/>